<keyword evidence="2" id="KW-0413">Isomerase</keyword>
<dbReference type="RefSeq" id="WP_394163922.1">
    <property type="nucleotide sequence ID" value="NZ_JBHGCJ010000010.1"/>
</dbReference>
<dbReference type="PANTHER" id="PTHR12110">
    <property type="entry name" value="HYDROXYPYRUVATE ISOMERASE"/>
    <property type="match status" value="1"/>
</dbReference>
<feature type="domain" description="Xylose isomerase-like TIM barrel" evidence="1">
    <location>
        <begin position="23"/>
        <end position="264"/>
    </location>
</feature>
<evidence type="ECO:0000259" key="1">
    <source>
        <dbReference type="Pfam" id="PF01261"/>
    </source>
</evidence>
<dbReference type="EMBL" id="JBHGCJ010000010">
    <property type="protein sequence ID" value="MFG6110202.1"/>
    <property type="molecule type" value="Genomic_DNA"/>
</dbReference>
<dbReference type="Pfam" id="PF01261">
    <property type="entry name" value="AP_endonuc_2"/>
    <property type="match status" value="1"/>
</dbReference>
<organism evidence="2 3">
    <name type="scientific">Stenotrophomonas nematodicola</name>
    <dbReference type="NCBI Taxonomy" id="2656746"/>
    <lineage>
        <taxon>Bacteria</taxon>
        <taxon>Pseudomonadati</taxon>
        <taxon>Pseudomonadota</taxon>
        <taxon>Gammaproteobacteria</taxon>
        <taxon>Lysobacterales</taxon>
        <taxon>Lysobacteraceae</taxon>
        <taxon>Stenotrophomonas</taxon>
    </lineage>
</organism>
<dbReference type="InterPro" id="IPR036237">
    <property type="entry name" value="Xyl_isomerase-like_sf"/>
</dbReference>
<dbReference type="Gene3D" id="3.20.20.150">
    <property type="entry name" value="Divalent-metal-dependent TIM barrel enzymes"/>
    <property type="match status" value="1"/>
</dbReference>
<dbReference type="InterPro" id="IPR013022">
    <property type="entry name" value="Xyl_isomerase-like_TIM-brl"/>
</dbReference>
<dbReference type="GO" id="GO:0016853">
    <property type="term" value="F:isomerase activity"/>
    <property type="evidence" value="ECO:0007669"/>
    <property type="project" value="UniProtKB-KW"/>
</dbReference>
<gene>
    <name evidence="2" type="ORF">ACEU0G_000061</name>
</gene>
<reference evidence="2 3" key="1">
    <citation type="submission" date="2024-09" db="EMBL/GenBank/DDBJ databases">
        <authorList>
            <consortium name="All-Russian atlas of soil microorganisms"/>
            <consortium name="as a basis for the search for new antimicrobial producers and enzymes with unique properties"/>
            <person name="Sokolova E.A."/>
            <person name="Voronina E.N."/>
        </authorList>
    </citation>
    <scope>NUCLEOTIDE SEQUENCE [LARGE SCALE GENOMIC DNA]</scope>
    <source>
        <strain evidence="2 3">AF-22b-331.1</strain>
    </source>
</reference>
<keyword evidence="3" id="KW-1185">Reference proteome</keyword>
<protein>
    <submittedName>
        <fullName evidence="2">Sugar phosphate isomerase/epimerase family protein</fullName>
    </submittedName>
</protein>
<accession>A0ABW7D0W5</accession>
<dbReference type="PANTHER" id="PTHR12110:SF21">
    <property type="entry name" value="XYLOSE ISOMERASE-LIKE TIM BARREL DOMAIN-CONTAINING PROTEIN"/>
    <property type="match status" value="1"/>
</dbReference>
<evidence type="ECO:0000313" key="2">
    <source>
        <dbReference type="EMBL" id="MFG6110202.1"/>
    </source>
</evidence>
<proteinExistence type="predicted"/>
<comment type="caution">
    <text evidence="2">The sequence shown here is derived from an EMBL/GenBank/DDBJ whole genome shotgun (WGS) entry which is preliminary data.</text>
</comment>
<name>A0ABW7D0W5_9GAMM</name>
<dbReference type="InterPro" id="IPR050312">
    <property type="entry name" value="IolE/XylAMocC-like"/>
</dbReference>
<evidence type="ECO:0000313" key="3">
    <source>
        <dbReference type="Proteomes" id="UP001605261"/>
    </source>
</evidence>
<dbReference type="SUPFAM" id="SSF51658">
    <property type="entry name" value="Xylose isomerase-like"/>
    <property type="match status" value="1"/>
</dbReference>
<sequence length="273" mass="28803">MSLLPGPRFLNTVLLGGGTAQKLRAAAAAGFAQVELWREDVQAASPEAVRTVLDTTGLQLTDLQVLLDFDGAPGALREAKRTEARALLDMAVAVGAGTVLVPASTDPACEAQQVTADLRWLCARAADRGLRIAYEGMAWSHLHSTVPSAWQQIQAVAADNLDLVVDAFHLFAAGRSVDDLLGIPADRIALVQLSDVTAQPQPGAVKQQARHARCLPGTGIWPLATLVQRLASIGYAGPIGLEVFNDTLNAHDPVGVAEQAMTALEAVLDERRA</sequence>
<dbReference type="Proteomes" id="UP001605261">
    <property type="component" value="Unassembled WGS sequence"/>
</dbReference>